<keyword evidence="5 10" id="KW-0472">Membrane</keyword>
<name>A0ABR7N0Q3_9FIRM</name>
<keyword evidence="6 8" id="KW-0807">Transducer</keyword>
<dbReference type="InterPro" id="IPR029151">
    <property type="entry name" value="Sensor-like_sf"/>
</dbReference>
<evidence type="ECO:0000259" key="12">
    <source>
        <dbReference type="PROSITE" id="PS50885"/>
    </source>
</evidence>
<evidence type="ECO:0000313" key="14">
    <source>
        <dbReference type="Proteomes" id="UP000606193"/>
    </source>
</evidence>
<comment type="subcellular location">
    <subcellularLocation>
        <location evidence="1">Cell membrane</location>
        <topology evidence="1">Multi-pass membrane protein</topology>
    </subcellularLocation>
</comment>
<feature type="coiled-coil region" evidence="9">
    <location>
        <begin position="544"/>
        <end position="571"/>
    </location>
</feature>
<dbReference type="SMART" id="SM00283">
    <property type="entry name" value="MA"/>
    <property type="match status" value="1"/>
</dbReference>
<organism evidence="13 14">
    <name type="scientific">Jutongia huaianensis</name>
    <dbReference type="NCBI Taxonomy" id="2763668"/>
    <lineage>
        <taxon>Bacteria</taxon>
        <taxon>Bacillati</taxon>
        <taxon>Bacillota</taxon>
        <taxon>Clostridia</taxon>
        <taxon>Lachnospirales</taxon>
        <taxon>Lachnospiraceae</taxon>
        <taxon>Jutongia</taxon>
    </lineage>
</organism>
<dbReference type="SUPFAM" id="SSF58104">
    <property type="entry name" value="Methyl-accepting chemotaxis protein (MCP) signaling domain"/>
    <property type="match status" value="1"/>
</dbReference>
<evidence type="ECO:0000256" key="7">
    <source>
        <dbReference type="ARBA" id="ARBA00029447"/>
    </source>
</evidence>
<dbReference type="Gene3D" id="1.10.287.950">
    <property type="entry name" value="Methyl-accepting chemotaxis protein"/>
    <property type="match status" value="1"/>
</dbReference>
<dbReference type="Pfam" id="PF17202">
    <property type="entry name" value="sCache_3_3"/>
    <property type="match status" value="1"/>
</dbReference>
<feature type="transmembrane region" description="Helical" evidence="10">
    <location>
        <begin position="197"/>
        <end position="215"/>
    </location>
</feature>
<dbReference type="InterPro" id="IPR004089">
    <property type="entry name" value="MCPsignal_dom"/>
</dbReference>
<dbReference type="SUPFAM" id="SSF103190">
    <property type="entry name" value="Sensory domain-like"/>
    <property type="match status" value="1"/>
</dbReference>
<dbReference type="PROSITE" id="PS50111">
    <property type="entry name" value="CHEMOTAXIS_TRANSDUC_2"/>
    <property type="match status" value="1"/>
</dbReference>
<accession>A0ABR7N0Q3</accession>
<dbReference type="PRINTS" id="PR00260">
    <property type="entry name" value="CHEMTRNSDUCR"/>
</dbReference>
<keyword evidence="9" id="KW-0175">Coiled coil</keyword>
<evidence type="ECO:0000256" key="5">
    <source>
        <dbReference type="ARBA" id="ARBA00023136"/>
    </source>
</evidence>
<evidence type="ECO:0000259" key="11">
    <source>
        <dbReference type="PROSITE" id="PS50111"/>
    </source>
</evidence>
<dbReference type="Gene3D" id="6.10.340.10">
    <property type="match status" value="1"/>
</dbReference>
<evidence type="ECO:0000256" key="10">
    <source>
        <dbReference type="SAM" id="Phobius"/>
    </source>
</evidence>
<evidence type="ECO:0000256" key="3">
    <source>
        <dbReference type="ARBA" id="ARBA00022692"/>
    </source>
</evidence>
<evidence type="ECO:0000256" key="1">
    <source>
        <dbReference type="ARBA" id="ARBA00004651"/>
    </source>
</evidence>
<dbReference type="PANTHER" id="PTHR32089">
    <property type="entry name" value="METHYL-ACCEPTING CHEMOTAXIS PROTEIN MCPB"/>
    <property type="match status" value="1"/>
</dbReference>
<comment type="caution">
    <text evidence="13">The sequence shown here is derived from an EMBL/GenBank/DDBJ whole genome shotgun (WGS) entry which is preliminary data.</text>
</comment>
<sequence>MAGKRRKEKKNGSSRLRIKIMLVALLPMILMAVIVGISATRNMKEGMRQEMMYALQTETHSLEQLYNAVNSDTYSVSGDKLMKGSFNVTDETDFLDSFVEGTDMQVTVFYGGTRMATTLKDQSGNRLTGTKADEAVTKAVTQDGKTVEEYNIAIDGEKYYACYAPLKDSGDKVIGMVFAGKPVTEVQTLISERTSHIVIVELVMIVLAIIVIFILTKGIQVGLQAAEKAVHGLSNGDLTVAVESKAMRRNDELGDMTKGVAVLMNQLLEVVNHIRTSSEQLLKSGTDLSNMATQTSSTADDISKAIEEISQGAVSQADEIERASHEVDTMGQLIGHIADNVAELDQGTQEIKGSSDRSIDIIRDLTESNDRSMEAVRHISRQVNATNESALKIRAAVDLITSIAEETNLLSLNASIEAARAGEQGRGFAVVAGQIQKLAEQSNESAGSIADIIGELLKDSENSVQVMEEVQKIMNEQQEKLQATRKQIAEVGDGISGAAQAAGMIRQQTEHCNSARANVADVISNLSAISEQNAASTEETTASMEEMNAAMNLLAESARQLQELSKSLEEDISFFRVDNIRENIHGVIEG</sequence>
<dbReference type="InterPro" id="IPR033463">
    <property type="entry name" value="sCache_3"/>
</dbReference>
<evidence type="ECO:0000313" key="13">
    <source>
        <dbReference type="EMBL" id="MBC8562199.1"/>
    </source>
</evidence>
<dbReference type="InterPro" id="IPR004090">
    <property type="entry name" value="Chemotax_Me-accpt_rcpt"/>
</dbReference>
<feature type="domain" description="HAMP" evidence="12">
    <location>
        <begin position="217"/>
        <end position="272"/>
    </location>
</feature>
<dbReference type="InterPro" id="IPR003660">
    <property type="entry name" value="HAMP_dom"/>
</dbReference>
<feature type="domain" description="Methyl-accepting transducer" evidence="11">
    <location>
        <begin position="291"/>
        <end position="548"/>
    </location>
</feature>
<keyword evidence="3 10" id="KW-0812">Transmembrane</keyword>
<reference evidence="13 14" key="1">
    <citation type="submission" date="2020-08" db="EMBL/GenBank/DDBJ databases">
        <title>Genome public.</title>
        <authorList>
            <person name="Liu C."/>
            <person name="Sun Q."/>
        </authorList>
    </citation>
    <scope>NUCLEOTIDE SEQUENCE [LARGE SCALE GENOMIC DNA]</scope>
    <source>
        <strain evidence="13 14">NSJ-37</strain>
    </source>
</reference>
<dbReference type="Proteomes" id="UP000606193">
    <property type="component" value="Unassembled WGS sequence"/>
</dbReference>
<keyword evidence="4 10" id="KW-1133">Transmembrane helix</keyword>
<feature type="transmembrane region" description="Helical" evidence="10">
    <location>
        <begin position="20"/>
        <end position="39"/>
    </location>
</feature>
<evidence type="ECO:0000256" key="4">
    <source>
        <dbReference type="ARBA" id="ARBA00022989"/>
    </source>
</evidence>
<proteinExistence type="inferred from homology"/>
<evidence type="ECO:0000256" key="9">
    <source>
        <dbReference type="SAM" id="Coils"/>
    </source>
</evidence>
<dbReference type="Pfam" id="PF00015">
    <property type="entry name" value="MCPsignal"/>
    <property type="match status" value="1"/>
</dbReference>
<dbReference type="PANTHER" id="PTHR32089:SF112">
    <property type="entry name" value="LYSOZYME-LIKE PROTEIN-RELATED"/>
    <property type="match status" value="1"/>
</dbReference>
<evidence type="ECO:0000256" key="2">
    <source>
        <dbReference type="ARBA" id="ARBA00022475"/>
    </source>
</evidence>
<keyword evidence="14" id="KW-1185">Reference proteome</keyword>
<gene>
    <name evidence="13" type="ORF">H8704_06080</name>
</gene>
<dbReference type="RefSeq" id="WP_249297693.1">
    <property type="nucleotide sequence ID" value="NZ_JACRSX010000005.1"/>
</dbReference>
<evidence type="ECO:0000256" key="8">
    <source>
        <dbReference type="PROSITE-ProRule" id="PRU00284"/>
    </source>
</evidence>
<evidence type="ECO:0000256" key="6">
    <source>
        <dbReference type="ARBA" id="ARBA00023224"/>
    </source>
</evidence>
<comment type="similarity">
    <text evidence="7">Belongs to the methyl-accepting chemotaxis (MCP) protein family.</text>
</comment>
<dbReference type="PROSITE" id="PS50885">
    <property type="entry name" value="HAMP"/>
    <property type="match status" value="1"/>
</dbReference>
<protein>
    <submittedName>
        <fullName evidence="13">Methyl-accepting chemotaxis protein</fullName>
    </submittedName>
</protein>
<keyword evidence="2" id="KW-1003">Cell membrane</keyword>
<dbReference type="EMBL" id="JACRSX010000005">
    <property type="protein sequence ID" value="MBC8562199.1"/>
    <property type="molecule type" value="Genomic_DNA"/>
</dbReference>